<dbReference type="Pfam" id="PF00501">
    <property type="entry name" value="AMP-binding"/>
    <property type="match status" value="1"/>
</dbReference>
<dbReference type="Gene3D" id="3.30.300.30">
    <property type="match status" value="1"/>
</dbReference>
<dbReference type="PANTHER" id="PTHR43201">
    <property type="entry name" value="ACYL-COA SYNTHETASE"/>
    <property type="match status" value="1"/>
</dbReference>
<dbReference type="InterPro" id="IPR042099">
    <property type="entry name" value="ANL_N_sf"/>
</dbReference>
<comment type="caution">
    <text evidence="5">The sequence shown here is derived from an EMBL/GenBank/DDBJ whole genome shotgun (WGS) entry which is preliminary data.</text>
</comment>
<reference evidence="5 6" key="1">
    <citation type="submission" date="2019-05" db="EMBL/GenBank/DDBJ databases">
        <title>Emergence of the Ug99 lineage of the wheat stem rust pathogen through somatic hybridization.</title>
        <authorList>
            <person name="Li F."/>
            <person name="Upadhyaya N.M."/>
            <person name="Sperschneider J."/>
            <person name="Matny O."/>
            <person name="Nguyen-Phuc H."/>
            <person name="Mago R."/>
            <person name="Raley C."/>
            <person name="Miller M.E."/>
            <person name="Silverstein K.A.T."/>
            <person name="Henningsen E."/>
            <person name="Hirsch C.D."/>
            <person name="Visser B."/>
            <person name="Pretorius Z.A."/>
            <person name="Steffenson B.J."/>
            <person name="Schwessinger B."/>
            <person name="Dodds P.N."/>
            <person name="Figueroa M."/>
        </authorList>
    </citation>
    <scope>NUCLEOTIDE SEQUENCE [LARGE SCALE GENOMIC DNA]</scope>
    <source>
        <strain evidence="5 6">Ug99</strain>
    </source>
</reference>
<dbReference type="Pfam" id="PF13193">
    <property type="entry name" value="AMP-binding_C"/>
    <property type="match status" value="1"/>
</dbReference>
<evidence type="ECO:0000256" key="1">
    <source>
        <dbReference type="ARBA" id="ARBA00006432"/>
    </source>
</evidence>
<evidence type="ECO:0000256" key="2">
    <source>
        <dbReference type="ARBA" id="ARBA00022598"/>
    </source>
</evidence>
<organism evidence="5 6">
    <name type="scientific">Puccinia graminis f. sp. tritici</name>
    <dbReference type="NCBI Taxonomy" id="56615"/>
    <lineage>
        <taxon>Eukaryota</taxon>
        <taxon>Fungi</taxon>
        <taxon>Dikarya</taxon>
        <taxon>Basidiomycota</taxon>
        <taxon>Pucciniomycotina</taxon>
        <taxon>Pucciniomycetes</taxon>
        <taxon>Pucciniales</taxon>
        <taxon>Pucciniaceae</taxon>
        <taxon>Puccinia</taxon>
    </lineage>
</organism>
<evidence type="ECO:0000313" key="5">
    <source>
        <dbReference type="EMBL" id="KAA1134133.1"/>
    </source>
</evidence>
<dbReference type="EMBL" id="VDEP01000069">
    <property type="protein sequence ID" value="KAA1134133.1"/>
    <property type="molecule type" value="Genomic_DNA"/>
</dbReference>
<protein>
    <recommendedName>
        <fullName evidence="7">Peroxisomal-coenzyme A synthetase</fullName>
    </recommendedName>
</protein>
<gene>
    <name evidence="5" type="ORF">PGTUg99_029269</name>
</gene>
<keyword evidence="2" id="KW-0436">Ligase</keyword>
<comment type="similarity">
    <text evidence="1">Belongs to the ATP-dependent AMP-binding enzyme family.</text>
</comment>
<accession>A0A5B0SAI1</accession>
<dbReference type="Proteomes" id="UP000325313">
    <property type="component" value="Unassembled WGS sequence"/>
</dbReference>
<feature type="domain" description="AMP-binding enzyme C-terminal" evidence="4">
    <location>
        <begin position="353"/>
        <end position="431"/>
    </location>
</feature>
<dbReference type="GO" id="GO:0006631">
    <property type="term" value="P:fatty acid metabolic process"/>
    <property type="evidence" value="ECO:0007669"/>
    <property type="project" value="TreeGrafter"/>
</dbReference>
<evidence type="ECO:0000313" key="6">
    <source>
        <dbReference type="Proteomes" id="UP000325313"/>
    </source>
</evidence>
<dbReference type="Gene3D" id="3.40.50.12780">
    <property type="entry name" value="N-terminal domain of ligase-like"/>
    <property type="match status" value="1"/>
</dbReference>
<feature type="domain" description="AMP-dependent synthetase/ligase" evidence="3">
    <location>
        <begin position="4"/>
        <end position="301"/>
    </location>
</feature>
<dbReference type="AlphaFoldDB" id="A0A5B0SAI1"/>
<evidence type="ECO:0008006" key="7">
    <source>
        <dbReference type="Google" id="ProtNLM"/>
    </source>
</evidence>
<evidence type="ECO:0000259" key="4">
    <source>
        <dbReference type="Pfam" id="PF13193"/>
    </source>
</evidence>
<proteinExistence type="inferred from homology"/>
<evidence type="ECO:0000259" key="3">
    <source>
        <dbReference type="Pfam" id="PF00501"/>
    </source>
</evidence>
<dbReference type="GO" id="GO:0031956">
    <property type="term" value="F:medium-chain fatty acid-CoA ligase activity"/>
    <property type="evidence" value="ECO:0007669"/>
    <property type="project" value="TreeGrafter"/>
</dbReference>
<dbReference type="InterPro" id="IPR000873">
    <property type="entry name" value="AMP-dep_synth/lig_dom"/>
</dbReference>
<name>A0A5B0SAI1_PUCGR</name>
<dbReference type="InterPro" id="IPR025110">
    <property type="entry name" value="AMP-bd_C"/>
</dbReference>
<dbReference type="PROSITE" id="PS00455">
    <property type="entry name" value="AMP_BINDING"/>
    <property type="match status" value="1"/>
</dbReference>
<dbReference type="PANTHER" id="PTHR43201:SF5">
    <property type="entry name" value="MEDIUM-CHAIN ACYL-COA LIGASE ACSF2, MITOCHONDRIAL"/>
    <property type="match status" value="1"/>
</dbReference>
<dbReference type="InterPro" id="IPR020845">
    <property type="entry name" value="AMP-binding_CS"/>
</dbReference>
<dbReference type="InterPro" id="IPR045851">
    <property type="entry name" value="AMP-bd_C_sf"/>
</dbReference>
<sequence length="454" mass="49779">MMTIRDSNSKLLLVHKGDLSSTATASGAVLAARKLDIPIAEVYFNSTTGSIEFSGGSPHLTRLSKRKQTRSPYENDVLLLLHTSGTTGRPKAVPLTHKNLIATTRKYVYCDPSHHENALIYSTHLCSIQKTYDLSSKDRSFLVMPLFHVHGLLAGLLSPLAASGSCVIPPRFAARTFWSEFVLSKANWYTAVPTIHQVLLQIPPPLPLPKIRFIRSCSSALSPTTHAQLERTFQAPVLEAYAMTEATHQMTSNPLPPAIRKPGSVGKPVGVEMKILDFNKEEEVEEGEVCIRGPNVTAGYLNNVSANKSSFTVPGGYFRTGDRGKIDADGFLTLTGRIKELINRGGEKISPVELDGALLSIEGVTEAVAFGVPDRKYGEVPWAAVVLRKSSSKRVPSEPEIRNELSKKLGKFKIPEKILIVDQIPKTATGKVQRRKVSEIFRKSHPDNNAKARL</sequence>
<dbReference type="SUPFAM" id="SSF56801">
    <property type="entry name" value="Acetyl-CoA synthetase-like"/>
    <property type="match status" value="1"/>
</dbReference>